<proteinExistence type="predicted"/>
<organism evidence="6 7">
    <name type="scientific">Salininema proteolyticum</name>
    <dbReference type="NCBI Taxonomy" id="1607685"/>
    <lineage>
        <taxon>Bacteria</taxon>
        <taxon>Bacillati</taxon>
        <taxon>Actinomycetota</taxon>
        <taxon>Actinomycetes</taxon>
        <taxon>Glycomycetales</taxon>
        <taxon>Glycomycetaceae</taxon>
        <taxon>Salininema</taxon>
    </lineage>
</organism>
<keyword evidence="3 6" id="KW-0067">ATP-binding</keyword>
<keyword evidence="1" id="KW-0813">Transport</keyword>
<dbReference type="PANTHER" id="PTHR42794:SF1">
    <property type="entry name" value="HEMIN IMPORT ATP-BINDING PROTEIN HMUV"/>
    <property type="match status" value="1"/>
</dbReference>
<gene>
    <name evidence="6" type="ORF">ACFPET_22965</name>
</gene>
<dbReference type="EMBL" id="JBHSDK010000061">
    <property type="protein sequence ID" value="MFC4338058.1"/>
    <property type="molecule type" value="Genomic_DNA"/>
</dbReference>
<keyword evidence="7" id="KW-1185">Reference proteome</keyword>
<dbReference type="SUPFAM" id="SSF52540">
    <property type="entry name" value="P-loop containing nucleoside triphosphate hydrolases"/>
    <property type="match status" value="1"/>
</dbReference>
<dbReference type="NCBIfam" id="NF010068">
    <property type="entry name" value="PRK13548.1"/>
    <property type="match status" value="1"/>
</dbReference>
<feature type="domain" description="ABC transporter" evidence="5">
    <location>
        <begin position="7"/>
        <end position="239"/>
    </location>
</feature>
<accession>A0ABV8U5U1</accession>
<dbReference type="CDD" id="cd03214">
    <property type="entry name" value="ABC_Iron-Siderophores_B12_Hemin"/>
    <property type="match status" value="1"/>
</dbReference>
<dbReference type="SMART" id="SM00382">
    <property type="entry name" value="AAA"/>
    <property type="match status" value="1"/>
</dbReference>
<dbReference type="Gene3D" id="3.40.50.300">
    <property type="entry name" value="P-loop containing nucleotide triphosphate hydrolases"/>
    <property type="match status" value="1"/>
</dbReference>
<keyword evidence="4" id="KW-1278">Translocase</keyword>
<protein>
    <submittedName>
        <fullName evidence="6">Heme ABC transporter ATP-binding protein</fullName>
    </submittedName>
</protein>
<evidence type="ECO:0000256" key="1">
    <source>
        <dbReference type="ARBA" id="ARBA00022448"/>
    </source>
</evidence>
<dbReference type="InterPro" id="IPR017871">
    <property type="entry name" value="ABC_transporter-like_CS"/>
</dbReference>
<name>A0ABV8U5U1_9ACTN</name>
<dbReference type="PROSITE" id="PS50893">
    <property type="entry name" value="ABC_TRANSPORTER_2"/>
    <property type="match status" value="1"/>
</dbReference>
<evidence type="ECO:0000256" key="4">
    <source>
        <dbReference type="ARBA" id="ARBA00022967"/>
    </source>
</evidence>
<evidence type="ECO:0000259" key="5">
    <source>
        <dbReference type="PROSITE" id="PS50893"/>
    </source>
</evidence>
<evidence type="ECO:0000256" key="3">
    <source>
        <dbReference type="ARBA" id="ARBA00022840"/>
    </source>
</evidence>
<evidence type="ECO:0000256" key="2">
    <source>
        <dbReference type="ARBA" id="ARBA00022741"/>
    </source>
</evidence>
<dbReference type="InterPro" id="IPR003439">
    <property type="entry name" value="ABC_transporter-like_ATP-bd"/>
</dbReference>
<dbReference type="Proteomes" id="UP001595823">
    <property type="component" value="Unassembled WGS sequence"/>
</dbReference>
<sequence>MSERYTVTAEDVRYSAGGTRILDGVGLAAEPGEVLTLLGPNGAGKSTLLGVLAGDLDADTGRVAYGGEDLRRWKIARRARLRAVLPQHHRVSFPFAVREVVAMARAPWRESPPENDEAVVARSLEATDVAHLAGRSFPSLSGGEAARVMLARVLAQETPVVYLDEPTAALDLRHQELVGRICRQLAAEGRTVVAVLHDLGLAAAYSDRIALLDAGRVHCAGRPAEVLTAAHVTEVYDQPVTVDLDPGTGATLVRPVRERP</sequence>
<evidence type="ECO:0000313" key="7">
    <source>
        <dbReference type="Proteomes" id="UP001595823"/>
    </source>
</evidence>
<dbReference type="PROSITE" id="PS00211">
    <property type="entry name" value="ABC_TRANSPORTER_1"/>
    <property type="match status" value="1"/>
</dbReference>
<dbReference type="Pfam" id="PF00005">
    <property type="entry name" value="ABC_tran"/>
    <property type="match status" value="1"/>
</dbReference>
<dbReference type="RefSeq" id="WP_380625708.1">
    <property type="nucleotide sequence ID" value="NZ_JBHSDK010000061.1"/>
</dbReference>
<evidence type="ECO:0000313" key="6">
    <source>
        <dbReference type="EMBL" id="MFC4338058.1"/>
    </source>
</evidence>
<keyword evidence="2" id="KW-0547">Nucleotide-binding</keyword>
<dbReference type="PANTHER" id="PTHR42794">
    <property type="entry name" value="HEMIN IMPORT ATP-BINDING PROTEIN HMUV"/>
    <property type="match status" value="1"/>
</dbReference>
<dbReference type="GO" id="GO:0005524">
    <property type="term" value="F:ATP binding"/>
    <property type="evidence" value="ECO:0007669"/>
    <property type="project" value="UniProtKB-KW"/>
</dbReference>
<dbReference type="InterPro" id="IPR003593">
    <property type="entry name" value="AAA+_ATPase"/>
</dbReference>
<comment type="caution">
    <text evidence="6">The sequence shown here is derived from an EMBL/GenBank/DDBJ whole genome shotgun (WGS) entry which is preliminary data.</text>
</comment>
<reference evidence="7" key="1">
    <citation type="journal article" date="2019" name="Int. J. Syst. Evol. Microbiol.">
        <title>The Global Catalogue of Microorganisms (GCM) 10K type strain sequencing project: providing services to taxonomists for standard genome sequencing and annotation.</title>
        <authorList>
            <consortium name="The Broad Institute Genomics Platform"/>
            <consortium name="The Broad Institute Genome Sequencing Center for Infectious Disease"/>
            <person name="Wu L."/>
            <person name="Ma J."/>
        </authorList>
    </citation>
    <scope>NUCLEOTIDE SEQUENCE [LARGE SCALE GENOMIC DNA]</scope>
    <source>
        <strain evidence="7">IBRC-M 10908</strain>
    </source>
</reference>
<dbReference type="InterPro" id="IPR027417">
    <property type="entry name" value="P-loop_NTPase"/>
</dbReference>